<reference evidence="3 4" key="1">
    <citation type="submission" date="2017-07" db="EMBL/GenBank/DDBJ databases">
        <title>Elstera cyanobacteriorum sp. nov., a novel bacterium isolated from cyanobacterial aggregates in a eutrophic lake.</title>
        <authorList>
            <person name="Cai H."/>
        </authorList>
    </citation>
    <scope>NUCLEOTIDE SEQUENCE [LARGE SCALE GENOMIC DNA]</scope>
    <source>
        <strain evidence="3 4">TH019</strain>
    </source>
</reference>
<evidence type="ECO:0000313" key="3">
    <source>
        <dbReference type="EMBL" id="OYQ18213.1"/>
    </source>
</evidence>
<proteinExistence type="predicted"/>
<dbReference type="InterPro" id="IPR016035">
    <property type="entry name" value="Acyl_Trfase/lysoPLipase"/>
</dbReference>
<dbReference type="Proteomes" id="UP000216361">
    <property type="component" value="Unassembled WGS sequence"/>
</dbReference>
<evidence type="ECO:0000259" key="2">
    <source>
        <dbReference type="Pfam" id="PF01734"/>
    </source>
</evidence>
<gene>
    <name evidence="3" type="ORF">CHR90_14785</name>
</gene>
<dbReference type="Gene3D" id="3.40.1090.10">
    <property type="entry name" value="Cytosolic phospholipase A2 catalytic domain"/>
    <property type="match status" value="1"/>
</dbReference>
<dbReference type="GO" id="GO:0006629">
    <property type="term" value="P:lipid metabolic process"/>
    <property type="evidence" value="ECO:0007669"/>
    <property type="project" value="UniProtKB-KW"/>
</dbReference>
<comment type="caution">
    <text evidence="3">The sequence shown here is derived from an EMBL/GenBank/DDBJ whole genome shotgun (WGS) entry which is preliminary data.</text>
</comment>
<dbReference type="EMBL" id="NOXS01000033">
    <property type="protein sequence ID" value="OYQ18213.1"/>
    <property type="molecule type" value="Genomic_DNA"/>
</dbReference>
<dbReference type="OrthoDB" id="7805480at2"/>
<organism evidence="3 4">
    <name type="scientific">Elstera cyanobacteriorum</name>
    <dbReference type="NCBI Taxonomy" id="2022747"/>
    <lineage>
        <taxon>Bacteria</taxon>
        <taxon>Pseudomonadati</taxon>
        <taxon>Pseudomonadota</taxon>
        <taxon>Alphaproteobacteria</taxon>
        <taxon>Rhodospirillales</taxon>
        <taxon>Rhodospirillaceae</taxon>
        <taxon>Elstera</taxon>
    </lineage>
</organism>
<feature type="domain" description="PNPLA" evidence="2">
    <location>
        <begin position="10"/>
        <end position="227"/>
    </location>
</feature>
<keyword evidence="4" id="KW-1185">Reference proteome</keyword>
<accession>A0A255XML0</accession>
<keyword evidence="1" id="KW-0443">Lipid metabolism</keyword>
<sequence>MEARVGKKALVLGGGAPDYTLMTGALLAFEEAGVKFDVYSMAGGGGVVGLSYLAPLNMTREESLRNSVNFGVSDAIYNMFPINYKIFTKPGPAAALYRTALSMMPGYSRIVNQLGMTPSEKFLSDWVQFWWAGLMPSNLSLFSQGFCAHAQFIKQMVDFDALHKLPADIYLNAYCLTDNKMAIFKKDQIDLAHFQASLSYPFFYSPYEIDGKLYIEGASRDAFNFKGLMENEPDLDLIVVFDAIAIDGLLHEPRNLWDAFGQQIITPLVALGHADLKLFQELHHDKDKSDLLILNFKIPPKMQPAALDWSSSNLNRLFAVGYESGKVFIEKNKAKLGV</sequence>
<protein>
    <recommendedName>
        <fullName evidence="2">PNPLA domain-containing protein</fullName>
    </recommendedName>
</protein>
<dbReference type="AlphaFoldDB" id="A0A255XML0"/>
<evidence type="ECO:0000313" key="4">
    <source>
        <dbReference type="Proteomes" id="UP000216361"/>
    </source>
</evidence>
<evidence type="ECO:0000256" key="1">
    <source>
        <dbReference type="ARBA" id="ARBA00023098"/>
    </source>
</evidence>
<dbReference type="InterPro" id="IPR002641">
    <property type="entry name" value="PNPLA_dom"/>
</dbReference>
<dbReference type="Pfam" id="PF01734">
    <property type="entry name" value="Patatin"/>
    <property type="match status" value="1"/>
</dbReference>
<dbReference type="SUPFAM" id="SSF52151">
    <property type="entry name" value="FabD/lysophospholipase-like"/>
    <property type="match status" value="1"/>
</dbReference>
<name>A0A255XML0_9PROT</name>